<evidence type="ECO:0000313" key="7">
    <source>
        <dbReference type="Proteomes" id="UP000557717"/>
    </source>
</evidence>
<dbReference type="RefSeq" id="WP_184021013.1">
    <property type="nucleotide sequence ID" value="NZ_JACHFD010000023.1"/>
</dbReference>
<dbReference type="Pfam" id="PF00126">
    <property type="entry name" value="HTH_1"/>
    <property type="match status" value="1"/>
</dbReference>
<feature type="domain" description="HTH lysR-type" evidence="5">
    <location>
        <begin position="21"/>
        <end position="78"/>
    </location>
</feature>
<dbReference type="PANTHER" id="PTHR30346:SF0">
    <property type="entry name" value="HCA OPERON TRANSCRIPTIONAL ACTIVATOR HCAR"/>
    <property type="match status" value="1"/>
</dbReference>
<keyword evidence="3 6" id="KW-0238">DNA-binding</keyword>
<dbReference type="InterPro" id="IPR000847">
    <property type="entry name" value="LysR_HTH_N"/>
</dbReference>
<dbReference type="PROSITE" id="PS50931">
    <property type="entry name" value="HTH_LYSR"/>
    <property type="match status" value="1"/>
</dbReference>
<dbReference type="PRINTS" id="PR00039">
    <property type="entry name" value="HTHLYSR"/>
</dbReference>
<dbReference type="Proteomes" id="UP000557717">
    <property type="component" value="Unassembled WGS sequence"/>
</dbReference>
<dbReference type="Gene3D" id="3.40.190.10">
    <property type="entry name" value="Periplasmic binding protein-like II"/>
    <property type="match status" value="2"/>
</dbReference>
<keyword evidence="2" id="KW-0805">Transcription regulation</keyword>
<keyword evidence="7" id="KW-1185">Reference proteome</keyword>
<dbReference type="InterPro" id="IPR036390">
    <property type="entry name" value="WH_DNA-bd_sf"/>
</dbReference>
<evidence type="ECO:0000256" key="3">
    <source>
        <dbReference type="ARBA" id="ARBA00023125"/>
    </source>
</evidence>
<dbReference type="GO" id="GO:0003677">
    <property type="term" value="F:DNA binding"/>
    <property type="evidence" value="ECO:0007669"/>
    <property type="project" value="UniProtKB-KW"/>
</dbReference>
<dbReference type="CDD" id="cd08414">
    <property type="entry name" value="PBP2_LTTR_aromatics_like"/>
    <property type="match status" value="1"/>
</dbReference>
<evidence type="ECO:0000313" key="6">
    <source>
        <dbReference type="EMBL" id="MBB5353286.1"/>
    </source>
</evidence>
<comment type="similarity">
    <text evidence="1">Belongs to the LysR transcriptional regulatory family.</text>
</comment>
<dbReference type="Gene3D" id="1.10.10.10">
    <property type="entry name" value="Winged helix-like DNA-binding domain superfamily/Winged helix DNA-binding domain"/>
    <property type="match status" value="1"/>
</dbReference>
<dbReference type="InterPro" id="IPR005119">
    <property type="entry name" value="LysR_subst-bd"/>
</dbReference>
<organism evidence="6 7">
    <name type="scientific">Haloferula luteola</name>
    <dbReference type="NCBI Taxonomy" id="595692"/>
    <lineage>
        <taxon>Bacteria</taxon>
        <taxon>Pseudomonadati</taxon>
        <taxon>Verrucomicrobiota</taxon>
        <taxon>Verrucomicrobiia</taxon>
        <taxon>Verrucomicrobiales</taxon>
        <taxon>Verrucomicrobiaceae</taxon>
        <taxon>Haloferula</taxon>
    </lineage>
</organism>
<sequence length="322" mass="34838">MHTACGWRLDEAGIPATLRGMESKLVRAFIKVAEMGTITAAASKLGLTQPALSRRIRTLEEELGVELLKREAHSVSLTPAGQVLFRDGRKWLAMGAQVRQRVCEAGHGAILRVGYSPSLAGPFLGLALERFNQIHPKVRVQLSDLSTAEMKDGLIAGRLDLIVTVFEEKEEGLEWELLECRPWRLAVAMRHRFAEASAVDVAQVAQEGLLMYAREGYPDYWKRVGEYFAEQGISPRVVGEFDGFSSLAMAVEAGIGVAMVANAGQDANRPGIRFVALEPSPSAIRVGVGWGKSPTPACQVLIQELKASARSSGGEATEGGEL</sequence>
<dbReference type="GO" id="GO:0003700">
    <property type="term" value="F:DNA-binding transcription factor activity"/>
    <property type="evidence" value="ECO:0007669"/>
    <property type="project" value="InterPro"/>
</dbReference>
<dbReference type="GO" id="GO:0032993">
    <property type="term" value="C:protein-DNA complex"/>
    <property type="evidence" value="ECO:0007669"/>
    <property type="project" value="TreeGrafter"/>
</dbReference>
<dbReference type="Pfam" id="PF03466">
    <property type="entry name" value="LysR_substrate"/>
    <property type="match status" value="1"/>
</dbReference>
<evidence type="ECO:0000256" key="4">
    <source>
        <dbReference type="ARBA" id="ARBA00023163"/>
    </source>
</evidence>
<evidence type="ECO:0000256" key="1">
    <source>
        <dbReference type="ARBA" id="ARBA00009437"/>
    </source>
</evidence>
<dbReference type="EMBL" id="JACHFD010000023">
    <property type="protein sequence ID" value="MBB5353286.1"/>
    <property type="molecule type" value="Genomic_DNA"/>
</dbReference>
<dbReference type="InterPro" id="IPR036388">
    <property type="entry name" value="WH-like_DNA-bd_sf"/>
</dbReference>
<gene>
    <name evidence="6" type="ORF">HNR46_003541</name>
</gene>
<protein>
    <submittedName>
        <fullName evidence="6">DNA-binding transcriptional LysR family regulator</fullName>
    </submittedName>
</protein>
<dbReference type="PANTHER" id="PTHR30346">
    <property type="entry name" value="TRANSCRIPTIONAL DUAL REGULATOR HCAR-RELATED"/>
    <property type="match status" value="1"/>
</dbReference>
<reference evidence="6 7" key="1">
    <citation type="submission" date="2020-08" db="EMBL/GenBank/DDBJ databases">
        <title>Genomic Encyclopedia of Type Strains, Phase IV (KMG-IV): sequencing the most valuable type-strain genomes for metagenomic binning, comparative biology and taxonomic classification.</title>
        <authorList>
            <person name="Goeker M."/>
        </authorList>
    </citation>
    <scope>NUCLEOTIDE SEQUENCE [LARGE SCALE GENOMIC DNA]</scope>
    <source>
        <strain evidence="6 7">YC6886</strain>
    </source>
</reference>
<keyword evidence="4" id="KW-0804">Transcription</keyword>
<dbReference type="AlphaFoldDB" id="A0A840V8A8"/>
<evidence type="ECO:0000259" key="5">
    <source>
        <dbReference type="PROSITE" id="PS50931"/>
    </source>
</evidence>
<evidence type="ECO:0000256" key="2">
    <source>
        <dbReference type="ARBA" id="ARBA00023015"/>
    </source>
</evidence>
<proteinExistence type="inferred from homology"/>
<accession>A0A840V8A8</accession>
<comment type="caution">
    <text evidence="6">The sequence shown here is derived from an EMBL/GenBank/DDBJ whole genome shotgun (WGS) entry which is preliminary data.</text>
</comment>
<dbReference type="SUPFAM" id="SSF46785">
    <property type="entry name" value="Winged helix' DNA-binding domain"/>
    <property type="match status" value="1"/>
</dbReference>
<name>A0A840V8A8_9BACT</name>
<dbReference type="FunFam" id="1.10.10.10:FF:000001">
    <property type="entry name" value="LysR family transcriptional regulator"/>
    <property type="match status" value="1"/>
</dbReference>
<dbReference type="SUPFAM" id="SSF53850">
    <property type="entry name" value="Periplasmic binding protein-like II"/>
    <property type="match status" value="1"/>
</dbReference>